<organism evidence="2 3">
    <name type="scientific">Sporosarcina jeotgali</name>
    <dbReference type="NCBI Taxonomy" id="3020056"/>
    <lineage>
        <taxon>Bacteria</taxon>
        <taxon>Bacillati</taxon>
        <taxon>Bacillota</taxon>
        <taxon>Bacilli</taxon>
        <taxon>Bacillales</taxon>
        <taxon>Caryophanaceae</taxon>
        <taxon>Sporosarcina</taxon>
    </lineage>
</organism>
<gene>
    <name evidence="2" type="ORF">PGH26_03585</name>
</gene>
<keyword evidence="3" id="KW-1185">Reference proteome</keyword>
<accession>A0ABZ0KYT6</accession>
<sequence length="88" mass="10552">MNDGIPDELEIAKQQMVLCKLQDRLLEKIEIRLHAMKKIARYASEHELTLVERTQQNKELEEHQSIIKGLEQEYEELLKQWRNDLPLQ</sequence>
<proteinExistence type="predicted"/>
<name>A0ABZ0KYT6_9BACL</name>
<evidence type="ECO:0000256" key="1">
    <source>
        <dbReference type="SAM" id="Coils"/>
    </source>
</evidence>
<protein>
    <submittedName>
        <fullName evidence="2">Uncharacterized protein</fullName>
    </submittedName>
</protein>
<dbReference type="Proteomes" id="UP001303532">
    <property type="component" value="Chromosome"/>
</dbReference>
<evidence type="ECO:0000313" key="3">
    <source>
        <dbReference type="Proteomes" id="UP001303532"/>
    </source>
</evidence>
<reference evidence="2 3" key="1">
    <citation type="submission" date="2023-01" db="EMBL/GenBank/DDBJ databases">
        <title>Sporosarcina sp. nov., isolated from Korean tranditional fermented seafood 'Jeotgal'.</title>
        <authorList>
            <person name="Yang A.-I."/>
        </authorList>
    </citation>
    <scope>NUCLEOTIDE SEQUENCE [LARGE SCALE GENOMIC DNA]</scope>
    <source>
        <strain evidence="2 3">B2O-1</strain>
    </source>
</reference>
<feature type="coiled-coil region" evidence="1">
    <location>
        <begin position="53"/>
        <end position="80"/>
    </location>
</feature>
<evidence type="ECO:0000313" key="2">
    <source>
        <dbReference type="EMBL" id="WOV85023.1"/>
    </source>
</evidence>
<dbReference type="EMBL" id="CP116341">
    <property type="protein sequence ID" value="WOV85023.1"/>
    <property type="molecule type" value="Genomic_DNA"/>
</dbReference>
<keyword evidence="1" id="KW-0175">Coiled coil</keyword>
<dbReference type="RefSeq" id="WP_323692660.1">
    <property type="nucleotide sequence ID" value="NZ_CP116341.1"/>
</dbReference>